<dbReference type="InterPro" id="IPR029150">
    <property type="entry name" value="dCache_3"/>
</dbReference>
<reference evidence="3 4" key="1">
    <citation type="journal article" date="2016" name="Nat. Commun.">
        <title>Thousands of microbial genomes shed light on interconnected biogeochemical processes in an aquifer system.</title>
        <authorList>
            <person name="Anantharaman K."/>
            <person name="Brown C.T."/>
            <person name="Hug L.A."/>
            <person name="Sharon I."/>
            <person name="Castelle C.J."/>
            <person name="Probst A.J."/>
            <person name="Thomas B.C."/>
            <person name="Singh A."/>
            <person name="Wilkins M.J."/>
            <person name="Karaoz U."/>
            <person name="Brodie E.L."/>
            <person name="Williams K.H."/>
            <person name="Hubbard S.S."/>
            <person name="Banfield J.F."/>
        </authorList>
    </citation>
    <scope>NUCLEOTIDE SEQUENCE [LARGE SCALE GENOMIC DNA]</scope>
</reference>
<evidence type="ECO:0000313" key="3">
    <source>
        <dbReference type="EMBL" id="OGM15658.1"/>
    </source>
</evidence>
<feature type="domain" description="Double Cache" evidence="2">
    <location>
        <begin position="253"/>
        <end position="477"/>
    </location>
</feature>
<dbReference type="EMBL" id="MGFX01000001">
    <property type="protein sequence ID" value="OGM15658.1"/>
    <property type="molecule type" value="Genomic_DNA"/>
</dbReference>
<sequence>MWKPFIFENFHFALNAFGALSLFSIFWLYFDVWRPKKNLKDGLKVAGFLLLSLSFLLHATQLEATLLESSVLSSDLNAVLVTFLRTLGYILVAIGLLVEDTQLAPKGAKEAKSLWFLPIASLAQPVLAAGVGWLYLRKVAIGLEHHLKRVSLGFFVLAIYELLALRGLFVGTSNIDIYEIVAPFGILWIIEHLIAAFAFVILFGWAFSYLLKRINTQLFIILTSTILAIFLLTAVSFTFLLLKNMQDETLSGLETDASILSFALDAKASEAKSIALTLSQNQLSGSAIAADDKAVLAGLAEETLLDNKVSSVIILDADGKVVARGEERERTGDSLSDDSLAKRSLLGEEHTSIITKDGAFAPEVLLRAAVPIKDEKGIIGAVLVGISIDNAFMDGVKKATGLEAAVFGGDTLSAATITDLSGKGRPIGIKETNKEVLGEVLAKGGKKTLLTTLLNRQYFASYQPLKDIDEVTVGMIFTGKPAYSVLAAAGRSIELTFLISALLIVISILPTYLISNYITRQLK</sequence>
<feature type="transmembrane region" description="Helical" evidence="1">
    <location>
        <begin position="495"/>
        <end position="514"/>
    </location>
</feature>
<keyword evidence="1" id="KW-0472">Membrane</keyword>
<dbReference type="CDD" id="cd18773">
    <property type="entry name" value="PDC1_HK_sensor"/>
    <property type="match status" value="1"/>
</dbReference>
<proteinExistence type="predicted"/>
<evidence type="ECO:0000259" key="2">
    <source>
        <dbReference type="Pfam" id="PF14827"/>
    </source>
</evidence>
<accession>A0A1F7XMQ8</accession>
<feature type="transmembrane region" description="Helical" evidence="1">
    <location>
        <begin position="219"/>
        <end position="242"/>
    </location>
</feature>
<feature type="transmembrane region" description="Helical" evidence="1">
    <location>
        <begin position="181"/>
        <end position="207"/>
    </location>
</feature>
<dbReference type="Pfam" id="PF14827">
    <property type="entry name" value="dCache_3"/>
    <property type="match status" value="1"/>
</dbReference>
<gene>
    <name evidence="3" type="ORF">A2V97_02610</name>
</gene>
<dbReference type="Proteomes" id="UP000177382">
    <property type="component" value="Unassembled WGS sequence"/>
</dbReference>
<protein>
    <recommendedName>
        <fullName evidence="2">Double Cache domain-containing protein</fullName>
    </recommendedName>
</protein>
<feature type="transmembrane region" description="Helical" evidence="1">
    <location>
        <begin position="114"/>
        <end position="135"/>
    </location>
</feature>
<feature type="transmembrane region" description="Helical" evidence="1">
    <location>
        <begin position="150"/>
        <end position="169"/>
    </location>
</feature>
<name>A0A1F7XMQ8_9BACT</name>
<dbReference type="InterPro" id="IPR029151">
    <property type="entry name" value="Sensor-like_sf"/>
</dbReference>
<keyword evidence="1" id="KW-0812">Transmembrane</keyword>
<comment type="caution">
    <text evidence="3">The sequence shown here is derived from an EMBL/GenBank/DDBJ whole genome shotgun (WGS) entry which is preliminary data.</text>
</comment>
<dbReference type="Gene3D" id="3.30.450.20">
    <property type="entry name" value="PAS domain"/>
    <property type="match status" value="1"/>
</dbReference>
<feature type="transmembrane region" description="Helical" evidence="1">
    <location>
        <begin position="42"/>
        <end position="59"/>
    </location>
</feature>
<organism evidence="3 4">
    <name type="scientific">Candidatus Woesebacteria bacterium RBG_16_42_24</name>
    <dbReference type="NCBI Taxonomy" id="1802485"/>
    <lineage>
        <taxon>Bacteria</taxon>
        <taxon>Candidatus Woeseibacteriota</taxon>
    </lineage>
</organism>
<dbReference type="AlphaFoldDB" id="A0A1F7XMQ8"/>
<keyword evidence="1" id="KW-1133">Transmembrane helix</keyword>
<dbReference type="SUPFAM" id="SSF103190">
    <property type="entry name" value="Sensory domain-like"/>
    <property type="match status" value="1"/>
</dbReference>
<feature type="transmembrane region" description="Helical" evidence="1">
    <location>
        <begin position="12"/>
        <end position="30"/>
    </location>
</feature>
<evidence type="ECO:0000313" key="4">
    <source>
        <dbReference type="Proteomes" id="UP000177382"/>
    </source>
</evidence>
<feature type="transmembrane region" description="Helical" evidence="1">
    <location>
        <begin position="79"/>
        <end position="98"/>
    </location>
</feature>
<dbReference type="STRING" id="1802485.A2V97_02610"/>
<evidence type="ECO:0000256" key="1">
    <source>
        <dbReference type="SAM" id="Phobius"/>
    </source>
</evidence>